<organism evidence="1 2">
    <name type="scientific">Coniosporium uncinatum</name>
    <dbReference type="NCBI Taxonomy" id="93489"/>
    <lineage>
        <taxon>Eukaryota</taxon>
        <taxon>Fungi</taxon>
        <taxon>Dikarya</taxon>
        <taxon>Ascomycota</taxon>
        <taxon>Pezizomycotina</taxon>
        <taxon>Dothideomycetes</taxon>
        <taxon>Dothideomycetes incertae sedis</taxon>
        <taxon>Coniosporium</taxon>
    </lineage>
</organism>
<comment type="caution">
    <text evidence="1">The sequence shown here is derived from an EMBL/GenBank/DDBJ whole genome shotgun (WGS) entry which is preliminary data.</text>
</comment>
<gene>
    <name evidence="1" type="ORF">LTS18_008376</name>
</gene>
<protein>
    <submittedName>
        <fullName evidence="1">Uncharacterized protein</fullName>
    </submittedName>
</protein>
<proteinExistence type="predicted"/>
<reference evidence="1" key="1">
    <citation type="submission" date="2024-09" db="EMBL/GenBank/DDBJ databases">
        <title>Black Yeasts Isolated from many extreme environments.</title>
        <authorList>
            <person name="Coleine C."/>
            <person name="Stajich J.E."/>
            <person name="Selbmann L."/>
        </authorList>
    </citation>
    <scope>NUCLEOTIDE SEQUENCE</scope>
    <source>
        <strain evidence="1">CCFEE 5737</strain>
    </source>
</reference>
<evidence type="ECO:0000313" key="2">
    <source>
        <dbReference type="Proteomes" id="UP001186974"/>
    </source>
</evidence>
<dbReference type="Proteomes" id="UP001186974">
    <property type="component" value="Unassembled WGS sequence"/>
</dbReference>
<feature type="non-terminal residue" evidence="1">
    <location>
        <position position="1"/>
    </location>
</feature>
<accession>A0ACC3DAE9</accession>
<keyword evidence="2" id="KW-1185">Reference proteome</keyword>
<sequence length="304" mass="33014">IFFGCSHGNGFARTLEEILPEAGSTDRVTLLEGTPFEKELVELPFRTHKIEGLFRSQKINVYQNGIADGNGMAKPHLLNPGVAPFPAPLRRVASNNMDGLPRPASASSFSSDRLPTTSTPPLKQENKPTGWAAIAQKAAALPEQDLTPAASPSLAARTLNNPTIVPRNRKGQRIDPPTPEYLRDEVTRLKKLKLCNVHFLKPPCPYGAGCPHQHHPATAPTKKDLETLKLVARMAPCTHGSGCDDPRCIYGHRCPAPEAKDSRALRERGGEVGGKNCIFGGECRFPEELHGMDTTVVKTKVVRG</sequence>
<name>A0ACC3DAE9_9PEZI</name>
<dbReference type="EMBL" id="JAWDJW010006551">
    <property type="protein sequence ID" value="KAK3064310.1"/>
    <property type="molecule type" value="Genomic_DNA"/>
</dbReference>
<evidence type="ECO:0000313" key="1">
    <source>
        <dbReference type="EMBL" id="KAK3064310.1"/>
    </source>
</evidence>